<organism evidence="1 2">
    <name type="scientific">Rhizobium grahamii</name>
    <dbReference type="NCBI Taxonomy" id="1120045"/>
    <lineage>
        <taxon>Bacteria</taxon>
        <taxon>Pseudomonadati</taxon>
        <taxon>Pseudomonadota</taxon>
        <taxon>Alphaproteobacteria</taxon>
        <taxon>Hyphomicrobiales</taxon>
        <taxon>Rhizobiaceae</taxon>
        <taxon>Rhizobium/Agrobacterium group</taxon>
        <taxon>Rhizobium</taxon>
    </lineage>
</organism>
<proteinExistence type="predicted"/>
<dbReference type="RefSeq" id="WP_153271100.1">
    <property type="nucleotide sequence ID" value="NZ_CP043498.1"/>
</dbReference>
<reference evidence="1 2" key="1">
    <citation type="submission" date="2019-08" db="EMBL/GenBank/DDBJ databases">
        <title>Prosopis cineraria nodule microbiome.</title>
        <authorList>
            <person name="Ali R."/>
            <person name="Chaluvadi S.R."/>
            <person name="Wang X."/>
        </authorList>
    </citation>
    <scope>NUCLEOTIDE SEQUENCE [LARGE SCALE GENOMIC DNA]</scope>
    <source>
        <strain evidence="1 2">BG7</strain>
    </source>
</reference>
<dbReference type="AlphaFoldDB" id="A0A5Q0CAK4"/>
<dbReference type="OrthoDB" id="8402820at2"/>
<dbReference type="Proteomes" id="UP000326881">
    <property type="component" value="Chromosome"/>
</dbReference>
<keyword evidence="2" id="KW-1185">Reference proteome</keyword>
<dbReference type="EMBL" id="CP043498">
    <property type="protein sequence ID" value="QFY60907.1"/>
    <property type="molecule type" value="Genomic_DNA"/>
</dbReference>
<dbReference type="KEGG" id="rgr:FZ934_11060"/>
<evidence type="ECO:0000313" key="1">
    <source>
        <dbReference type="EMBL" id="QFY60907.1"/>
    </source>
</evidence>
<sequence>MTTLPCQVYLFRSAGFAPSAGTVVSVAQLDRVVAVYGAGGVFGEGGLSSAFDGAAVFKNYASGACFIGVWGARNASRFRSKLRAHMEIAVYNEAPDARLSFWGAAKERPKKPAHK</sequence>
<evidence type="ECO:0000313" key="2">
    <source>
        <dbReference type="Proteomes" id="UP000326881"/>
    </source>
</evidence>
<name>A0A5Q0CAK4_9HYPH</name>
<protein>
    <submittedName>
        <fullName evidence="1">Uncharacterized protein</fullName>
    </submittedName>
</protein>
<gene>
    <name evidence="1" type="ORF">FZ934_11060</name>
</gene>
<accession>A0A5Q0CAK4</accession>